<keyword evidence="3" id="KW-1185">Reference proteome</keyword>
<dbReference type="AlphaFoldDB" id="A0A941HR09"/>
<comment type="caution">
    <text evidence="2">The sequence shown here is derived from an EMBL/GenBank/DDBJ whole genome shotgun (WGS) entry which is preliminary data.</text>
</comment>
<sequence>MVKSIIVKSKNLFVEGQWIKGWLKIHEDRIVQVEEGELSEEVSVGSLVLDAGEGSVIPGIVDTHCFFMGQYFLQTGENLSGWSAERILSHLHSMEPKTYYMGRHVDPAVWESLHHGEIPEDFPVVLFDDSGEQVLTNHSAQARYGLQPGTCTLEDCWKLMEDVMTDRRAFSKAFRDHAQKLQRQGVTAIKEVVFDDSYGYLPALSEDFRKNGAPLRVKVVSQPVGKPFSVNQGEELRWSYDQPNLSFVGFNMMVDGSMSQEEAHLADNYLGKSYTVRTCPDYQKIQKRVKAADERGLRFSLHAQGDRAVKETLDIMETLEKDPSGKLKVRHSMTDLEFGQAEDFQRMARFGVAAEIYPQIQSIYEDMNAKIALIRGAVGDDISKIWNRKALVEAGVVVSCATDLPLLFPNLPESLYHACGGWFSQGQGPFQPENGITRTDVITAWTTGGAKVLFEEEERRGRLKEGYSADVAIFDRDLSAEPWDQIREAQIQWTIFDGQIVYAKA</sequence>
<dbReference type="EMBL" id="JAGSCS010000019">
    <property type="protein sequence ID" value="MBR0577064.1"/>
    <property type="molecule type" value="Genomic_DNA"/>
</dbReference>
<dbReference type="Gene3D" id="3.20.20.140">
    <property type="entry name" value="Metal-dependent hydrolases"/>
    <property type="match status" value="1"/>
</dbReference>
<dbReference type="Proteomes" id="UP000675379">
    <property type="component" value="Unassembled WGS sequence"/>
</dbReference>
<reference evidence="2" key="1">
    <citation type="submission" date="2021-04" db="EMBL/GenBank/DDBJ databases">
        <title>Proteiniclasticum sedimins sp. nov., an obligate anaerobic bacterium isolated from anaerobic sludge.</title>
        <authorList>
            <person name="Liu J."/>
        </authorList>
    </citation>
    <scope>NUCLEOTIDE SEQUENCE</scope>
    <source>
        <strain evidence="2">BAD-10</strain>
    </source>
</reference>
<dbReference type="Pfam" id="PF07969">
    <property type="entry name" value="Amidohydro_3"/>
    <property type="match status" value="1"/>
</dbReference>
<proteinExistence type="predicted"/>
<dbReference type="InterPro" id="IPR011059">
    <property type="entry name" value="Metal-dep_hydrolase_composite"/>
</dbReference>
<dbReference type="GO" id="GO:0016810">
    <property type="term" value="F:hydrolase activity, acting on carbon-nitrogen (but not peptide) bonds"/>
    <property type="evidence" value="ECO:0007669"/>
    <property type="project" value="InterPro"/>
</dbReference>
<feature type="domain" description="Amidohydrolase 3" evidence="1">
    <location>
        <begin position="161"/>
        <end position="502"/>
    </location>
</feature>
<protein>
    <submittedName>
        <fullName evidence="2">Amidohydrolase family protein</fullName>
    </submittedName>
</protein>
<dbReference type="PANTHER" id="PTHR22642:SF2">
    <property type="entry name" value="PROTEIN LONG AFTER FAR-RED 3"/>
    <property type="match status" value="1"/>
</dbReference>
<dbReference type="RefSeq" id="WP_211802482.1">
    <property type="nucleotide sequence ID" value="NZ_JAGSCS010000019.1"/>
</dbReference>
<dbReference type="PANTHER" id="PTHR22642">
    <property type="entry name" value="IMIDAZOLONEPROPIONASE"/>
    <property type="match status" value="1"/>
</dbReference>
<evidence type="ECO:0000313" key="2">
    <source>
        <dbReference type="EMBL" id="MBR0577064.1"/>
    </source>
</evidence>
<dbReference type="SUPFAM" id="SSF51338">
    <property type="entry name" value="Composite domain of metallo-dependent hydrolases"/>
    <property type="match status" value="1"/>
</dbReference>
<dbReference type="InterPro" id="IPR013108">
    <property type="entry name" value="Amidohydro_3"/>
</dbReference>
<dbReference type="Gene3D" id="2.30.40.10">
    <property type="entry name" value="Urease, subunit C, domain 1"/>
    <property type="match status" value="1"/>
</dbReference>
<gene>
    <name evidence="2" type="ORF">KCG48_12140</name>
</gene>
<dbReference type="InterPro" id="IPR032466">
    <property type="entry name" value="Metal_Hydrolase"/>
</dbReference>
<evidence type="ECO:0000313" key="3">
    <source>
        <dbReference type="Proteomes" id="UP000675379"/>
    </source>
</evidence>
<dbReference type="Gene3D" id="3.10.310.70">
    <property type="match status" value="1"/>
</dbReference>
<dbReference type="SUPFAM" id="SSF51556">
    <property type="entry name" value="Metallo-dependent hydrolases"/>
    <property type="match status" value="1"/>
</dbReference>
<organism evidence="2 3">
    <name type="scientific">Proteiniclasticum sediminis</name>
    <dbReference type="NCBI Taxonomy" id="2804028"/>
    <lineage>
        <taxon>Bacteria</taxon>
        <taxon>Bacillati</taxon>
        <taxon>Bacillota</taxon>
        <taxon>Clostridia</taxon>
        <taxon>Eubacteriales</taxon>
        <taxon>Clostridiaceae</taxon>
        <taxon>Proteiniclasticum</taxon>
    </lineage>
</organism>
<evidence type="ECO:0000259" key="1">
    <source>
        <dbReference type="Pfam" id="PF07969"/>
    </source>
</evidence>
<accession>A0A941HR09</accession>
<name>A0A941HR09_9CLOT</name>